<keyword evidence="1" id="KW-0812">Transmembrane</keyword>
<accession>A0A0G1P7E8</accession>
<organism evidence="2 3">
    <name type="scientific">Candidatus Jorgensenbacteria bacterium GW2011_GWA2_45_13</name>
    <dbReference type="NCBI Taxonomy" id="1618662"/>
    <lineage>
        <taxon>Bacteria</taxon>
        <taxon>Candidatus Joergenseniibacteriota</taxon>
    </lineage>
</organism>
<dbReference type="AlphaFoldDB" id="A0A0G1P7E8"/>
<evidence type="ECO:0000313" key="2">
    <source>
        <dbReference type="EMBL" id="KKT92304.1"/>
    </source>
</evidence>
<keyword evidence="1" id="KW-0472">Membrane</keyword>
<dbReference type="EMBL" id="LCKF01000003">
    <property type="protein sequence ID" value="KKT92304.1"/>
    <property type="molecule type" value="Genomic_DNA"/>
</dbReference>
<proteinExistence type="predicted"/>
<name>A0A0G1P7E8_9BACT</name>
<keyword evidence="1" id="KW-1133">Transmembrane helix</keyword>
<sequence length="490" mass="53374">MRQEIKNILNDVYTVDPSLRAHEQKLIVIIEHLLELRPDTGYDKTFEEKLRTELSLQIEKGMRSRKYAKAFSFPIGRPSFFIPAGALVVLLTVFAAGGWYLSGVGTITIFPSSPQIAKVGGEAFGQLSVLAPSPVVNSFSVSENAPTKQSSEMDIPVGMGGGVMSVMGMAPLGKVDLQFRSITKLVYRGTDIPIPDQSMEVLKRVTPKNAASQLATLLKKADLGLINLNTLENAHVDSLTLTEGGEYRHTITIDLVDGSVSIQPNWETWPNIYRACKVGGLCINQRPLTPSDVPDDDTLVKTANSFLAHYDISIAFFAPPEVDRSWKNSASEDSFAPDSVSVLYPFRIDGKDVYNQSGGKEGMTVTIDIRTGRVSNVFGLEVADYTASLYPMETNTSLIIATAERGGAQGESEPTPLSSVNEIDLETPSLAYISLDVPEAGMQSSQHFLVPAYVFPVIHIADGTQYFSKNVVVPLAKIFFDQSVSTPNKL</sequence>
<reference evidence="2 3" key="1">
    <citation type="journal article" date="2015" name="Nature">
        <title>rRNA introns, odd ribosomes, and small enigmatic genomes across a large radiation of phyla.</title>
        <authorList>
            <person name="Brown C.T."/>
            <person name="Hug L.A."/>
            <person name="Thomas B.C."/>
            <person name="Sharon I."/>
            <person name="Castelle C.J."/>
            <person name="Singh A."/>
            <person name="Wilkins M.J."/>
            <person name="Williams K.H."/>
            <person name="Banfield J.F."/>
        </authorList>
    </citation>
    <scope>NUCLEOTIDE SEQUENCE [LARGE SCALE GENOMIC DNA]</scope>
</reference>
<evidence type="ECO:0000256" key="1">
    <source>
        <dbReference type="SAM" id="Phobius"/>
    </source>
</evidence>
<dbReference type="Proteomes" id="UP000033966">
    <property type="component" value="Unassembled WGS sequence"/>
</dbReference>
<evidence type="ECO:0000313" key="3">
    <source>
        <dbReference type="Proteomes" id="UP000033966"/>
    </source>
</evidence>
<gene>
    <name evidence="2" type="ORF">UW92_C0003G0021</name>
</gene>
<protein>
    <submittedName>
        <fullName evidence="2">Uncharacterized protein</fullName>
    </submittedName>
</protein>
<comment type="caution">
    <text evidence="2">The sequence shown here is derived from an EMBL/GenBank/DDBJ whole genome shotgun (WGS) entry which is preliminary data.</text>
</comment>
<feature type="transmembrane region" description="Helical" evidence="1">
    <location>
        <begin position="80"/>
        <end position="101"/>
    </location>
</feature>